<organism evidence="1">
    <name type="scientific">uncultured Caudovirales phage</name>
    <dbReference type="NCBI Taxonomy" id="2100421"/>
    <lineage>
        <taxon>Viruses</taxon>
        <taxon>Duplodnaviria</taxon>
        <taxon>Heunggongvirae</taxon>
        <taxon>Uroviricota</taxon>
        <taxon>Caudoviricetes</taxon>
        <taxon>Peduoviridae</taxon>
        <taxon>Maltschvirus</taxon>
        <taxon>Maltschvirus maltsch</taxon>
    </lineage>
</organism>
<sequence>MKVNILDAHDRFQHLKKQSFNIGECCQDLINQRPFGEHPFYIFAHARTADDGVTKRMIWQPRLTKPRAQTNSMLFKAYPGSDNIKIIWMIPERSMWKQYEKGKLTENELVSQSIHDFENNRDKLEAPEEDDLNDRQVSAVYSQIALTIKPRMPF</sequence>
<name>A0A6J5P3P2_9CAUD</name>
<reference evidence="1" key="1">
    <citation type="submission" date="2020-04" db="EMBL/GenBank/DDBJ databases">
        <authorList>
            <person name="Chiriac C."/>
            <person name="Salcher M."/>
            <person name="Ghai R."/>
            <person name="Kavagutti S V."/>
        </authorList>
    </citation>
    <scope>NUCLEOTIDE SEQUENCE</scope>
</reference>
<gene>
    <name evidence="1" type="ORF">UFOVP816_50</name>
</gene>
<protein>
    <submittedName>
        <fullName evidence="1">Uncharacterized protein</fullName>
    </submittedName>
</protein>
<proteinExistence type="predicted"/>
<dbReference type="EMBL" id="LR796759">
    <property type="protein sequence ID" value="CAB4164596.1"/>
    <property type="molecule type" value="Genomic_DNA"/>
</dbReference>
<evidence type="ECO:0000313" key="1">
    <source>
        <dbReference type="EMBL" id="CAB4164596.1"/>
    </source>
</evidence>
<accession>A0A6J5P3P2</accession>